<evidence type="ECO:0000256" key="7">
    <source>
        <dbReference type="ARBA" id="ARBA00023316"/>
    </source>
</evidence>
<keyword evidence="3" id="KW-0134">Cell wall</keyword>
<dbReference type="InterPro" id="IPR000743">
    <property type="entry name" value="Glyco_hydro_28"/>
</dbReference>
<accession>A0A9N7MZ25</accession>
<comment type="similarity">
    <text evidence="2 9">Belongs to the glycosyl hydrolase 28 family.</text>
</comment>
<evidence type="ECO:0000256" key="5">
    <source>
        <dbReference type="ARBA" id="ARBA00022801"/>
    </source>
</evidence>
<reference evidence="11" key="1">
    <citation type="submission" date="2019-12" db="EMBL/GenBank/DDBJ databases">
        <authorList>
            <person name="Scholes J."/>
        </authorList>
    </citation>
    <scope>NUCLEOTIDE SEQUENCE</scope>
</reference>
<organism evidence="11 12">
    <name type="scientific">Striga hermonthica</name>
    <name type="common">Purple witchweed</name>
    <name type="synonym">Buchnera hermonthica</name>
    <dbReference type="NCBI Taxonomy" id="68872"/>
    <lineage>
        <taxon>Eukaryota</taxon>
        <taxon>Viridiplantae</taxon>
        <taxon>Streptophyta</taxon>
        <taxon>Embryophyta</taxon>
        <taxon>Tracheophyta</taxon>
        <taxon>Spermatophyta</taxon>
        <taxon>Magnoliopsida</taxon>
        <taxon>eudicotyledons</taxon>
        <taxon>Gunneridae</taxon>
        <taxon>Pentapetalae</taxon>
        <taxon>asterids</taxon>
        <taxon>lamiids</taxon>
        <taxon>Lamiales</taxon>
        <taxon>Orobanchaceae</taxon>
        <taxon>Buchnereae</taxon>
        <taxon>Striga</taxon>
    </lineage>
</organism>
<keyword evidence="6 9" id="KW-0326">Glycosidase</keyword>
<keyword evidence="10" id="KW-0732">Signal</keyword>
<dbReference type="GO" id="GO:0005975">
    <property type="term" value="P:carbohydrate metabolic process"/>
    <property type="evidence" value="ECO:0007669"/>
    <property type="project" value="InterPro"/>
</dbReference>
<evidence type="ECO:0000256" key="2">
    <source>
        <dbReference type="ARBA" id="ARBA00008834"/>
    </source>
</evidence>
<dbReference type="AlphaFoldDB" id="A0A9N7MZ25"/>
<dbReference type="InterPro" id="IPR006626">
    <property type="entry name" value="PbH1"/>
</dbReference>
<dbReference type="Proteomes" id="UP001153555">
    <property type="component" value="Unassembled WGS sequence"/>
</dbReference>
<dbReference type="PANTHER" id="PTHR31375">
    <property type="match status" value="1"/>
</dbReference>
<dbReference type="OrthoDB" id="187139at2759"/>
<proteinExistence type="inferred from homology"/>
<evidence type="ECO:0000313" key="11">
    <source>
        <dbReference type="EMBL" id="CAA0818432.1"/>
    </source>
</evidence>
<dbReference type="SMART" id="SM00710">
    <property type="entry name" value="PbH1"/>
    <property type="match status" value="4"/>
</dbReference>
<dbReference type="InterPro" id="IPR012334">
    <property type="entry name" value="Pectin_lyas_fold"/>
</dbReference>
<protein>
    <submittedName>
        <fullName evidence="11">Pectin lyase-like superfamily protein</fullName>
    </submittedName>
</protein>
<name>A0A9N7MZ25_STRHE</name>
<feature type="active site" evidence="8">
    <location>
        <position position="246"/>
    </location>
</feature>
<dbReference type="Gene3D" id="2.160.20.10">
    <property type="entry name" value="Single-stranded right-handed beta-helix, Pectin lyase-like"/>
    <property type="match status" value="1"/>
</dbReference>
<dbReference type="Pfam" id="PF00295">
    <property type="entry name" value="Glyco_hydro_28"/>
    <property type="match status" value="1"/>
</dbReference>
<feature type="signal peptide" evidence="10">
    <location>
        <begin position="1"/>
        <end position="25"/>
    </location>
</feature>
<keyword evidence="4" id="KW-0964">Secreted</keyword>
<dbReference type="EMBL" id="CACSLK010016925">
    <property type="protein sequence ID" value="CAA0818432.1"/>
    <property type="molecule type" value="Genomic_DNA"/>
</dbReference>
<keyword evidence="7" id="KW-0961">Cell wall biogenesis/degradation</keyword>
<feature type="chain" id="PRO_5040397785" evidence="10">
    <location>
        <begin position="26"/>
        <end position="398"/>
    </location>
</feature>
<evidence type="ECO:0000256" key="6">
    <source>
        <dbReference type="ARBA" id="ARBA00023295"/>
    </source>
</evidence>
<dbReference type="GO" id="GO:0004650">
    <property type="term" value="F:polygalacturonase activity"/>
    <property type="evidence" value="ECO:0007669"/>
    <property type="project" value="InterPro"/>
</dbReference>
<keyword evidence="11" id="KW-0456">Lyase</keyword>
<dbReference type="PROSITE" id="PS00502">
    <property type="entry name" value="POLYGALACTURONASE"/>
    <property type="match status" value="1"/>
</dbReference>
<evidence type="ECO:0000256" key="1">
    <source>
        <dbReference type="ARBA" id="ARBA00004191"/>
    </source>
</evidence>
<evidence type="ECO:0000256" key="8">
    <source>
        <dbReference type="PROSITE-ProRule" id="PRU10052"/>
    </source>
</evidence>
<evidence type="ECO:0000256" key="3">
    <source>
        <dbReference type="ARBA" id="ARBA00022512"/>
    </source>
</evidence>
<dbReference type="SUPFAM" id="SSF51126">
    <property type="entry name" value="Pectin lyase-like"/>
    <property type="match status" value="1"/>
</dbReference>
<gene>
    <name evidence="11" type="ORF">SHERM_01285</name>
</gene>
<dbReference type="GO" id="GO:0016829">
    <property type="term" value="F:lyase activity"/>
    <property type="evidence" value="ECO:0007669"/>
    <property type="project" value="UniProtKB-KW"/>
</dbReference>
<dbReference type="FunFam" id="2.160.20.10:FF:000004">
    <property type="entry name" value="Pectin lyase-like superfamily protein"/>
    <property type="match status" value="1"/>
</dbReference>
<keyword evidence="5 9" id="KW-0378">Hydrolase</keyword>
<dbReference type="GO" id="GO:0071555">
    <property type="term" value="P:cell wall organization"/>
    <property type="evidence" value="ECO:0007669"/>
    <property type="project" value="UniProtKB-KW"/>
</dbReference>
<keyword evidence="12" id="KW-1185">Reference proteome</keyword>
<dbReference type="InterPro" id="IPR011050">
    <property type="entry name" value="Pectin_lyase_fold/virulence"/>
</dbReference>
<evidence type="ECO:0000313" key="12">
    <source>
        <dbReference type="Proteomes" id="UP001153555"/>
    </source>
</evidence>
<comment type="subcellular location">
    <subcellularLocation>
        <location evidence="1">Secreted</location>
        <location evidence="1">Cell wall</location>
    </subcellularLocation>
</comment>
<comment type="caution">
    <text evidence="11">The sequence shown here is derived from an EMBL/GenBank/DDBJ whole genome shotgun (WGS) entry which is preliminary data.</text>
</comment>
<evidence type="ECO:0000256" key="10">
    <source>
        <dbReference type="SAM" id="SignalP"/>
    </source>
</evidence>
<evidence type="ECO:0000256" key="9">
    <source>
        <dbReference type="RuleBase" id="RU361169"/>
    </source>
</evidence>
<sequence>MAITLKIIQILILTIIYCSLVPSLGANYNPTLDVWSFGAVPDGKSDCTEAFTSAWSSACAYVGPATIYVPPGRYLLKNTYFSGASCENTDITIRIDGTLVAPSDYEELEKNGSWLQFEWVAGVSILGGTLDGQGTRLWECKNSGENCPKGVTTLGISNSNNVAITGLTSINSQIYHIVINGCRDVRLRNVTVSAPGDSPNTDGIHVQRSSDVAITDSVIGTGDDCVSVGPGTTDLWIENVSCGPGHGISIGSLGKDYEEPGVRNVTVQSVSFDNTRNGVRIKTWARPSKGFVSGIVFRHAIMCNVENPIVIDQNYCPHEKDCPGEVSGVEISDVMYQDIQGTSATQVAVKFDCSNGFPCKGIKMEKVKLSYQNRPSQAQCVNAAGSVYGSVEPSSCLN</sequence>
<evidence type="ECO:0000256" key="4">
    <source>
        <dbReference type="ARBA" id="ARBA00022525"/>
    </source>
</evidence>